<dbReference type="PANTHER" id="PTHR33991:SF1">
    <property type="entry name" value="DNA REPAIR PROTEIN RECO"/>
    <property type="match status" value="1"/>
</dbReference>
<dbReference type="PANTHER" id="PTHR33991">
    <property type="entry name" value="DNA REPAIR PROTEIN RECO"/>
    <property type="match status" value="1"/>
</dbReference>
<dbReference type="AlphaFoldDB" id="A0A1F6ED51"/>
<gene>
    <name evidence="5" type="ORF">A3A35_00310</name>
</gene>
<comment type="caution">
    <text evidence="5">The sequence shown here is derived from an EMBL/GenBank/DDBJ whole genome shotgun (WGS) entry which is preliminary data.</text>
</comment>
<dbReference type="SUPFAM" id="SSF50249">
    <property type="entry name" value="Nucleic acid-binding proteins"/>
    <property type="match status" value="1"/>
</dbReference>
<accession>A0A1F6ED51</accession>
<evidence type="ECO:0000256" key="1">
    <source>
        <dbReference type="ARBA" id="ARBA00022763"/>
    </source>
</evidence>
<dbReference type="Pfam" id="PF11967">
    <property type="entry name" value="RecO_N"/>
    <property type="match status" value="1"/>
</dbReference>
<evidence type="ECO:0000259" key="4">
    <source>
        <dbReference type="Pfam" id="PF11967"/>
    </source>
</evidence>
<keyword evidence="3" id="KW-0234">DNA repair</keyword>
<dbReference type="STRING" id="1798508.A3A35_00310"/>
<dbReference type="InterPro" id="IPR012340">
    <property type="entry name" value="NA-bd_OB-fold"/>
</dbReference>
<name>A0A1F6ED51_9BACT</name>
<keyword evidence="1" id="KW-0227">DNA damage</keyword>
<sequence>MSHFHYDTESLVLGGVPVGENNRFLTLLTKEFGLVRAFARSVRVERSKLRYCLQDGSHARISLVRGRDLWRITGAVFLGELGNTVQTREARQLVARVFLLVRRLAQGEERNERLFEVVMALLVYLARESEIQKELSAAEQLTVLRILAALGYHSTPETFGSVLHDASLEPSALAHIRMKESQAVSEINMLLSATQL</sequence>
<dbReference type="GO" id="GO:0006302">
    <property type="term" value="P:double-strand break repair"/>
    <property type="evidence" value="ECO:0007669"/>
    <property type="project" value="TreeGrafter"/>
</dbReference>
<dbReference type="InterPro" id="IPR022572">
    <property type="entry name" value="DNA_rep/recomb_RecO_N"/>
</dbReference>
<dbReference type="Proteomes" id="UP000179115">
    <property type="component" value="Unassembled WGS sequence"/>
</dbReference>
<evidence type="ECO:0000313" key="6">
    <source>
        <dbReference type="Proteomes" id="UP000179115"/>
    </source>
</evidence>
<dbReference type="Gene3D" id="2.40.50.140">
    <property type="entry name" value="Nucleic acid-binding proteins"/>
    <property type="match status" value="1"/>
</dbReference>
<evidence type="ECO:0000313" key="5">
    <source>
        <dbReference type="EMBL" id="OGG71605.1"/>
    </source>
</evidence>
<evidence type="ECO:0000256" key="3">
    <source>
        <dbReference type="ARBA" id="ARBA00023204"/>
    </source>
</evidence>
<dbReference type="InterPro" id="IPR003717">
    <property type="entry name" value="RecO"/>
</dbReference>
<protein>
    <recommendedName>
        <fullName evidence="4">DNA replication/recombination mediator RecO N-terminal domain-containing protein</fullName>
    </recommendedName>
</protein>
<proteinExistence type="predicted"/>
<reference evidence="5 6" key="1">
    <citation type="journal article" date="2016" name="Nat. Commun.">
        <title>Thousands of microbial genomes shed light on interconnected biogeochemical processes in an aquifer system.</title>
        <authorList>
            <person name="Anantharaman K."/>
            <person name="Brown C.T."/>
            <person name="Hug L.A."/>
            <person name="Sharon I."/>
            <person name="Castelle C.J."/>
            <person name="Probst A.J."/>
            <person name="Thomas B.C."/>
            <person name="Singh A."/>
            <person name="Wilkins M.J."/>
            <person name="Karaoz U."/>
            <person name="Brodie E.L."/>
            <person name="Williams K.H."/>
            <person name="Hubbard S.S."/>
            <person name="Banfield J.F."/>
        </authorList>
    </citation>
    <scope>NUCLEOTIDE SEQUENCE [LARGE SCALE GENOMIC DNA]</scope>
</reference>
<keyword evidence="2" id="KW-0233">DNA recombination</keyword>
<organism evidence="5 6">
    <name type="scientific">Candidatus Kaiserbacteria bacterium RIFCSPLOWO2_01_FULL_51_21</name>
    <dbReference type="NCBI Taxonomy" id="1798508"/>
    <lineage>
        <taxon>Bacteria</taxon>
        <taxon>Candidatus Kaiseribacteriota</taxon>
    </lineage>
</organism>
<dbReference type="GO" id="GO:0043590">
    <property type="term" value="C:bacterial nucleoid"/>
    <property type="evidence" value="ECO:0007669"/>
    <property type="project" value="TreeGrafter"/>
</dbReference>
<dbReference type="EMBL" id="MFLV01000011">
    <property type="protein sequence ID" value="OGG71605.1"/>
    <property type="molecule type" value="Genomic_DNA"/>
</dbReference>
<dbReference type="GO" id="GO:0006310">
    <property type="term" value="P:DNA recombination"/>
    <property type="evidence" value="ECO:0007669"/>
    <property type="project" value="UniProtKB-KW"/>
</dbReference>
<evidence type="ECO:0000256" key="2">
    <source>
        <dbReference type="ARBA" id="ARBA00023172"/>
    </source>
</evidence>
<feature type="domain" description="DNA replication/recombination mediator RecO N-terminal" evidence="4">
    <location>
        <begin position="6"/>
        <end position="75"/>
    </location>
</feature>